<comment type="caution">
    <text evidence="1">The sequence shown here is derived from an EMBL/GenBank/DDBJ whole genome shotgun (WGS) entry which is preliminary data.</text>
</comment>
<gene>
    <name evidence="1" type="ORF">Q8A49_30190</name>
</gene>
<sequence>MYNNSANEMLMGGGVPSMKFDAVGTSVTGTIAVEPKVEQQRDYTSGELLTWEDGSPRQQIRLVLDTDLRDPADPYDEGQRALYVKSGLMKAVRTAIRASGAKGLEVGGKLTVTYTGDGEPTKRGMHPPKLYSAAYQGPSPANANAVLNGLSPAGQAAYEAAPQAPAPAAPAAPVDERAAALSQLTQAQIDALGYTPAQLAALGVTPAQQSPF</sequence>
<dbReference type="Proteomes" id="UP001348641">
    <property type="component" value="Unassembled WGS sequence"/>
</dbReference>
<evidence type="ECO:0008006" key="3">
    <source>
        <dbReference type="Google" id="ProtNLM"/>
    </source>
</evidence>
<organism evidence="1 2">
    <name type="scientific">Nocardiopsis tropica</name>
    <dbReference type="NCBI Taxonomy" id="109330"/>
    <lineage>
        <taxon>Bacteria</taxon>
        <taxon>Bacillati</taxon>
        <taxon>Actinomycetota</taxon>
        <taxon>Actinomycetes</taxon>
        <taxon>Streptosporangiales</taxon>
        <taxon>Nocardiopsidaceae</taxon>
        <taxon>Nocardiopsis</taxon>
    </lineage>
</organism>
<dbReference type="RefSeq" id="WP_330161594.1">
    <property type="nucleotide sequence ID" value="NZ_JAUUCC010000128.1"/>
</dbReference>
<reference evidence="1 2" key="1">
    <citation type="submission" date="2023-07" db="EMBL/GenBank/DDBJ databases">
        <authorList>
            <person name="Girao M."/>
            <person name="Carvalho M.F."/>
        </authorList>
    </citation>
    <scope>NUCLEOTIDE SEQUENCE [LARGE SCALE GENOMIC DNA]</scope>
    <source>
        <strain evidence="1 2">66/93</strain>
    </source>
</reference>
<proteinExistence type="predicted"/>
<evidence type="ECO:0000313" key="2">
    <source>
        <dbReference type="Proteomes" id="UP001348641"/>
    </source>
</evidence>
<dbReference type="EMBL" id="JAUUCC010000128">
    <property type="protein sequence ID" value="MEE2054775.1"/>
    <property type="molecule type" value="Genomic_DNA"/>
</dbReference>
<name>A0ABU7KZP0_9ACTN</name>
<evidence type="ECO:0000313" key="1">
    <source>
        <dbReference type="EMBL" id="MEE2054775.1"/>
    </source>
</evidence>
<protein>
    <recommendedName>
        <fullName evidence="3">Single-stranded DNA-binding protein</fullName>
    </recommendedName>
</protein>
<accession>A0ABU7KZP0</accession>